<evidence type="ECO:0000313" key="2">
    <source>
        <dbReference type="EMBL" id="TQM66170.1"/>
    </source>
</evidence>
<accession>A0A543I6Q4</accession>
<keyword evidence="1" id="KW-0472">Membrane</keyword>
<gene>
    <name evidence="2" type="ORF">FB466_1000</name>
</gene>
<keyword evidence="3" id="KW-1185">Reference proteome</keyword>
<dbReference type="RefSeq" id="WP_141916283.1">
    <property type="nucleotide sequence ID" value="NZ_BAAAYS010000027.1"/>
</dbReference>
<evidence type="ECO:0000313" key="3">
    <source>
        <dbReference type="Proteomes" id="UP000318331"/>
    </source>
</evidence>
<protein>
    <submittedName>
        <fullName evidence="2">Uncharacterized protein</fullName>
    </submittedName>
</protein>
<feature type="transmembrane region" description="Helical" evidence="1">
    <location>
        <begin position="529"/>
        <end position="551"/>
    </location>
</feature>
<comment type="caution">
    <text evidence="2">The sequence shown here is derived from an EMBL/GenBank/DDBJ whole genome shotgun (WGS) entry which is preliminary data.</text>
</comment>
<dbReference type="EMBL" id="VFPN01000001">
    <property type="protein sequence ID" value="TQM66170.1"/>
    <property type="molecule type" value="Genomic_DNA"/>
</dbReference>
<sequence length="865" mass="91005">MTTLTLVLAPTGPLDSVRDALQDWSGAGLIDRVLWIEPHMITRSDVSALSIENGRLEGITLERVLGGADLTRVYLTVLVPVLAGHRVVHPEVERYVAEYVEATRYDAAATYVRAIITRVGERATSDVLAVDGWHNIVLSPEDSTGPGMGATELRSSTVSPTLGAHTAAGLAGLLGLWTDVATGPLDGDDGAVGGIRLARSYYRHLGAHGVETQLRSRVYDVSGGVPLPSGASLPVEYFNRPAEAAQAMSDRLWARHGSVLSTSTPHTRADTPSPVGGGERWRLFGGFLASALRNSVRPWVARAYQPVSAEPAAMMHSHLVNADPASYAVLTNGTLGGGLAASWADTRHAAGSLLAACDPGGEASATDPTVSLWRDYASGGFTLIDAGEREVGLPPIQEGASLRVVTETNLALPGDGVSFQGLSQPLAETLGMRSVAPYDVLATRQLDARLGVVERRGASAANSDTALVRRYFDEWRSYYAATYAGQVGGRIGDAYQRALTGAREHLAVLRTASGGHVELREVIDTQQGLLRWVQIGAGVTLVLMILSVWFGVQGTPLALGGVVLFPLAWLGTCSLIYARGGRGLVDLINSRRVSVGKEGAARQHVAAALADVCRLGIVYEQFLAWSRILGSVTDAPFGTPSRRAEAPETMVSDLPLSMRLGAAQTGEDQLAAAVVPLRGEVFETGWLSECWAAIVAAAPERLGVRAADLATGPQTILGAAAAAGRPGEESLLSVWAEALASSGVDASAGDEQWQRILDALGGRLSDVSDGLLGSVIDSRQLGVTVASDTFLRGLDSLQPLPNDRMSDGIMTEGARAVQLARVDRSHVDGSRRGLSRVMSLSQLTVPFGPVGLVAHHATPVLGQHS</sequence>
<reference evidence="2 3" key="1">
    <citation type="submission" date="2019-06" db="EMBL/GenBank/DDBJ databases">
        <title>Sequencing the genomes of 1000 actinobacteria strains.</title>
        <authorList>
            <person name="Klenk H.-P."/>
        </authorList>
    </citation>
    <scope>NUCLEOTIDE SEQUENCE [LARGE SCALE GENOMIC DNA]</scope>
    <source>
        <strain evidence="2 3">DSM 18031</strain>
    </source>
</reference>
<dbReference type="OrthoDB" id="4427856at2"/>
<feature type="transmembrane region" description="Helical" evidence="1">
    <location>
        <begin position="557"/>
        <end position="578"/>
    </location>
</feature>
<keyword evidence="1" id="KW-1133">Transmembrane helix</keyword>
<keyword evidence="1" id="KW-0812">Transmembrane</keyword>
<proteinExistence type="predicted"/>
<dbReference type="AlphaFoldDB" id="A0A543I6Q4"/>
<evidence type="ECO:0000256" key="1">
    <source>
        <dbReference type="SAM" id="Phobius"/>
    </source>
</evidence>
<organism evidence="2 3">
    <name type="scientific">Klugiella xanthotipulae</name>
    <dbReference type="NCBI Taxonomy" id="244735"/>
    <lineage>
        <taxon>Bacteria</taxon>
        <taxon>Bacillati</taxon>
        <taxon>Actinomycetota</taxon>
        <taxon>Actinomycetes</taxon>
        <taxon>Micrococcales</taxon>
        <taxon>Microbacteriaceae</taxon>
        <taxon>Klugiella</taxon>
    </lineage>
</organism>
<dbReference type="Proteomes" id="UP000318331">
    <property type="component" value="Unassembled WGS sequence"/>
</dbReference>
<name>A0A543I6Q4_9MICO</name>